<dbReference type="InterPro" id="IPR014517">
    <property type="entry name" value="ArsR_tscrpt_regulator"/>
</dbReference>
<dbReference type="AlphaFoldDB" id="A0A8A3S497"/>
<dbReference type="GeneID" id="76423775"/>
<keyword evidence="2" id="KW-1185">Reference proteome</keyword>
<accession>A0A8A3S497</accession>
<sequence>MTGHIRIVNDPVEIVPLLLTFNNPKFKEIYGLLNKQWMTEQELCEECDSTCVGPCLSILKKGNLIEEQWRMPKPGDMPSKEYRTTYGGFRANFQCTMTDLADIIYLALSTDENLRTMVTHVEDELNVGNTSIADIARKYGVSPLYVKGLTKRIPNLDVKGQGLMYVEDSR</sequence>
<dbReference type="Proteomes" id="UP001042704">
    <property type="component" value="Chromosome"/>
</dbReference>
<gene>
    <name evidence="1" type="ORF">RJ40_05405</name>
</gene>
<protein>
    <submittedName>
        <fullName evidence="1">ArsR family transcriptional regulator</fullName>
    </submittedName>
</protein>
<dbReference type="Pfam" id="PF09824">
    <property type="entry name" value="ArsR"/>
    <property type="match status" value="1"/>
</dbReference>
<reference evidence="1" key="1">
    <citation type="journal article" date="2001" name="Int. J. Syst. Evol. Microbiol.">
        <title>Methanofollis aquaemaris sp. nov., a methanogen isolated from an aquaculture fish pond.</title>
        <authorList>
            <person name="Lai M.C."/>
            <person name="Chen S.C."/>
        </authorList>
    </citation>
    <scope>NUCLEOTIDE SEQUENCE</scope>
    <source>
        <strain evidence="1">N2F9704</strain>
    </source>
</reference>
<name>A0A8A3S497_9EURY</name>
<reference evidence="1" key="2">
    <citation type="submission" date="2019-02" db="EMBL/GenBank/DDBJ databases">
        <authorList>
            <person name="Chen S.-C."/>
            <person name="Chien H.-H."/>
            <person name="Lai M.-C."/>
        </authorList>
    </citation>
    <scope>NUCLEOTIDE SEQUENCE</scope>
    <source>
        <strain evidence="1">N2F9704</strain>
    </source>
</reference>
<dbReference type="KEGG" id="maqe:RJ40_05405"/>
<organism evidence="1 2">
    <name type="scientific">Methanofollis aquaemaris</name>
    <dbReference type="NCBI Taxonomy" id="126734"/>
    <lineage>
        <taxon>Archaea</taxon>
        <taxon>Methanobacteriati</taxon>
        <taxon>Methanobacteriota</taxon>
        <taxon>Stenosarchaea group</taxon>
        <taxon>Methanomicrobia</taxon>
        <taxon>Methanomicrobiales</taxon>
        <taxon>Methanomicrobiaceae</taxon>
        <taxon>Methanofollis</taxon>
    </lineage>
</organism>
<dbReference type="RefSeq" id="WP_265582337.1">
    <property type="nucleotide sequence ID" value="NZ_CP036172.1"/>
</dbReference>
<evidence type="ECO:0000313" key="2">
    <source>
        <dbReference type="Proteomes" id="UP001042704"/>
    </source>
</evidence>
<proteinExistence type="predicted"/>
<dbReference type="EMBL" id="CP036172">
    <property type="protein sequence ID" value="QSZ66968.1"/>
    <property type="molecule type" value="Genomic_DNA"/>
</dbReference>
<evidence type="ECO:0000313" key="1">
    <source>
        <dbReference type="EMBL" id="QSZ66968.1"/>
    </source>
</evidence>